<dbReference type="GeneID" id="36283566"/>
<keyword evidence="1" id="KW-0677">Repeat</keyword>
<gene>
    <name evidence="4" type="ORF">VC83_00469</name>
</gene>
<evidence type="ECO:0000313" key="4">
    <source>
        <dbReference type="EMBL" id="OAF63421.1"/>
    </source>
</evidence>
<feature type="repeat" description="ANK" evidence="3">
    <location>
        <begin position="272"/>
        <end position="304"/>
    </location>
</feature>
<reference evidence="4" key="1">
    <citation type="submission" date="2016-03" db="EMBL/GenBank/DDBJ databases">
        <title>Updated assembly of Pseudogymnoascus destructans, the fungus causing white-nose syndrome of bats.</title>
        <authorList>
            <person name="Palmer J.M."/>
            <person name="Drees K.P."/>
            <person name="Foster J.T."/>
            <person name="Lindner D.L."/>
        </authorList>
    </citation>
    <scope>NUCLEOTIDE SEQUENCE [LARGE SCALE GENOMIC DNA]</scope>
    <source>
        <strain evidence="4">20631-21</strain>
    </source>
</reference>
<keyword evidence="2 3" id="KW-0040">ANK repeat</keyword>
<dbReference type="AlphaFoldDB" id="A0A177APU8"/>
<dbReference type="OrthoDB" id="674604at2759"/>
<dbReference type="PANTHER" id="PTHR24166:SF48">
    <property type="entry name" value="PROTEIN VAPYRIN"/>
    <property type="match status" value="1"/>
</dbReference>
<dbReference type="PROSITE" id="PS50088">
    <property type="entry name" value="ANK_REPEAT"/>
    <property type="match status" value="1"/>
</dbReference>
<dbReference type="InterPro" id="IPR036770">
    <property type="entry name" value="Ankyrin_rpt-contain_sf"/>
</dbReference>
<dbReference type="InterPro" id="IPR050889">
    <property type="entry name" value="Dendritic_Spine_Reg/Scaffold"/>
</dbReference>
<dbReference type="Pfam" id="PF12796">
    <property type="entry name" value="Ank_2"/>
    <property type="match status" value="1"/>
</dbReference>
<sequence length="314" mass="35810">MANEGVQNSIADVLPTMDYLLHHIEAAREATTIPHLAMMMETDWAKLADYYELTEDSPVYSAATVLNPSFKWAYMEKTWEDKTEWIEKAKSQVYWKYLSINEAEETALDKDIALNEEIAHDAGTISDEEIILQEKRDDFKARKFFSYAVEEWKDHALAAYPAWMDRPGMEKSILDKSPKLRDSWVLLAAGAGQDAAVEQLLDRGASIETVYTKVWTNPIWAAGEHGHANARYCLIEELKNGHEKVVELLLRNEAIAKLALDKGADVNHKYDIGWTPLSTARFYKKRDFARLLLDYGADASPEDREWLDADESSD</sequence>
<protein>
    <submittedName>
        <fullName evidence="4">Uncharacterized protein</fullName>
    </submittedName>
</protein>
<proteinExistence type="predicted"/>
<accession>A0A177APU8</accession>
<dbReference type="PANTHER" id="PTHR24166">
    <property type="entry name" value="ROLLING PEBBLES, ISOFORM B"/>
    <property type="match status" value="1"/>
</dbReference>
<dbReference type="EMBL" id="KV441386">
    <property type="protein sequence ID" value="OAF63421.1"/>
    <property type="molecule type" value="Genomic_DNA"/>
</dbReference>
<dbReference type="SUPFAM" id="SSF48403">
    <property type="entry name" value="Ankyrin repeat"/>
    <property type="match status" value="1"/>
</dbReference>
<dbReference type="Gene3D" id="1.25.40.20">
    <property type="entry name" value="Ankyrin repeat-containing domain"/>
    <property type="match status" value="1"/>
</dbReference>
<name>A0A177APU8_9PEZI</name>
<dbReference type="Proteomes" id="UP000077154">
    <property type="component" value="Unassembled WGS sequence"/>
</dbReference>
<dbReference type="RefSeq" id="XP_024328689.1">
    <property type="nucleotide sequence ID" value="XM_024464162.1"/>
</dbReference>
<dbReference type="InterPro" id="IPR002110">
    <property type="entry name" value="Ankyrin_rpt"/>
</dbReference>
<evidence type="ECO:0000256" key="3">
    <source>
        <dbReference type="PROSITE-ProRule" id="PRU00023"/>
    </source>
</evidence>
<evidence type="ECO:0000256" key="2">
    <source>
        <dbReference type="ARBA" id="ARBA00023043"/>
    </source>
</evidence>
<evidence type="ECO:0000256" key="1">
    <source>
        <dbReference type="ARBA" id="ARBA00022737"/>
    </source>
</evidence>
<organism evidence="4">
    <name type="scientific">Pseudogymnoascus destructans</name>
    <dbReference type="NCBI Taxonomy" id="655981"/>
    <lineage>
        <taxon>Eukaryota</taxon>
        <taxon>Fungi</taxon>
        <taxon>Dikarya</taxon>
        <taxon>Ascomycota</taxon>
        <taxon>Pezizomycotina</taxon>
        <taxon>Leotiomycetes</taxon>
        <taxon>Thelebolales</taxon>
        <taxon>Thelebolaceae</taxon>
        <taxon>Pseudogymnoascus</taxon>
    </lineage>
</organism>